<dbReference type="SUPFAM" id="SSF53335">
    <property type="entry name" value="S-adenosyl-L-methionine-dependent methyltransferases"/>
    <property type="match status" value="1"/>
</dbReference>
<accession>A0ABV8HWX3</accession>
<dbReference type="InterPro" id="IPR041698">
    <property type="entry name" value="Methyltransf_25"/>
</dbReference>
<dbReference type="GO" id="GO:0032259">
    <property type="term" value="P:methylation"/>
    <property type="evidence" value="ECO:0007669"/>
    <property type="project" value="UniProtKB-KW"/>
</dbReference>
<comment type="caution">
    <text evidence="4">The sequence shown here is derived from an EMBL/GenBank/DDBJ whole genome shotgun (WGS) entry which is preliminary data.</text>
</comment>
<name>A0ABV8HWX3_9ACTN</name>
<dbReference type="Proteomes" id="UP001595765">
    <property type="component" value="Unassembled WGS sequence"/>
</dbReference>
<dbReference type="Pfam" id="PF13649">
    <property type="entry name" value="Methyltransf_25"/>
    <property type="match status" value="1"/>
</dbReference>
<proteinExistence type="predicted"/>
<evidence type="ECO:0000259" key="3">
    <source>
        <dbReference type="Pfam" id="PF13649"/>
    </source>
</evidence>
<protein>
    <submittedName>
        <fullName evidence="4">Class I SAM-dependent methyltransferase</fullName>
    </submittedName>
</protein>
<reference evidence="5" key="1">
    <citation type="journal article" date="2019" name="Int. J. Syst. Evol. Microbiol.">
        <title>The Global Catalogue of Microorganisms (GCM) 10K type strain sequencing project: providing services to taxonomists for standard genome sequencing and annotation.</title>
        <authorList>
            <consortium name="The Broad Institute Genomics Platform"/>
            <consortium name="The Broad Institute Genome Sequencing Center for Infectious Disease"/>
            <person name="Wu L."/>
            <person name="Ma J."/>
        </authorList>
    </citation>
    <scope>NUCLEOTIDE SEQUENCE [LARGE SCALE GENOMIC DNA]</scope>
    <source>
        <strain evidence="5">CGMCC 4.7237</strain>
    </source>
</reference>
<gene>
    <name evidence="4" type="ORF">ACFO3J_25040</name>
</gene>
<dbReference type="InterPro" id="IPR029063">
    <property type="entry name" value="SAM-dependent_MTases_sf"/>
</dbReference>
<dbReference type="PANTHER" id="PTHR43861">
    <property type="entry name" value="TRANS-ACONITATE 2-METHYLTRANSFERASE-RELATED"/>
    <property type="match status" value="1"/>
</dbReference>
<dbReference type="RefSeq" id="WP_386433382.1">
    <property type="nucleotide sequence ID" value="NZ_JBHSBB010000016.1"/>
</dbReference>
<dbReference type="GO" id="GO:0008168">
    <property type="term" value="F:methyltransferase activity"/>
    <property type="evidence" value="ECO:0007669"/>
    <property type="project" value="UniProtKB-KW"/>
</dbReference>
<keyword evidence="2" id="KW-0808">Transferase</keyword>
<dbReference type="CDD" id="cd02440">
    <property type="entry name" value="AdoMet_MTases"/>
    <property type="match status" value="1"/>
</dbReference>
<feature type="domain" description="Methyltransferase" evidence="3">
    <location>
        <begin position="49"/>
        <end position="147"/>
    </location>
</feature>
<evidence type="ECO:0000256" key="1">
    <source>
        <dbReference type="ARBA" id="ARBA00022603"/>
    </source>
</evidence>
<keyword evidence="1 4" id="KW-0489">Methyltransferase</keyword>
<organism evidence="4 5">
    <name type="scientific">Streptomyces polygonati</name>
    <dbReference type="NCBI Taxonomy" id="1617087"/>
    <lineage>
        <taxon>Bacteria</taxon>
        <taxon>Bacillati</taxon>
        <taxon>Actinomycetota</taxon>
        <taxon>Actinomycetes</taxon>
        <taxon>Kitasatosporales</taxon>
        <taxon>Streptomycetaceae</taxon>
        <taxon>Streptomyces</taxon>
    </lineage>
</organism>
<evidence type="ECO:0000313" key="4">
    <source>
        <dbReference type="EMBL" id="MFC4034709.1"/>
    </source>
</evidence>
<dbReference type="EMBL" id="JBHSBB010000016">
    <property type="protein sequence ID" value="MFC4034709.1"/>
    <property type="molecule type" value="Genomic_DNA"/>
</dbReference>
<keyword evidence="5" id="KW-1185">Reference proteome</keyword>
<evidence type="ECO:0000313" key="5">
    <source>
        <dbReference type="Proteomes" id="UP001595765"/>
    </source>
</evidence>
<dbReference type="Gene3D" id="3.40.50.150">
    <property type="entry name" value="Vaccinia Virus protein VP39"/>
    <property type="match status" value="1"/>
</dbReference>
<evidence type="ECO:0000256" key="2">
    <source>
        <dbReference type="ARBA" id="ARBA00022679"/>
    </source>
</evidence>
<dbReference type="PANTHER" id="PTHR43861:SF1">
    <property type="entry name" value="TRANS-ACONITATE 2-METHYLTRANSFERASE"/>
    <property type="match status" value="1"/>
</dbReference>
<sequence>MALSTDTAREYVRRWEGQQQRYAIAREERFDVITDVVDHVTAGRPRPLVVDLGCGPGSLTARLAARMPRIEIIGVDRDPLVLELARRCHGVAARFVEASLGTDSWIAAMKLDRPVDAVVSTTALHCLPQAVLRRTYEQISTVLRPAGALVNGDHFAPESTGPGEISARIGRLRAERQQAFDHEDWDAWWAAVSEDPAFTDLLAERLRRPPASAGTRDNGLSLSRHVGLLRKARFAQAGSIWQFGTSHVLVAVR</sequence>